<gene>
    <name evidence="3" type="ORF">DIU77_13005</name>
</gene>
<reference evidence="3" key="1">
    <citation type="submission" date="2018-05" db="EMBL/GenBank/DDBJ databases">
        <authorList>
            <person name="Lanie J.A."/>
            <person name="Ng W.-L."/>
            <person name="Kazmierczak K.M."/>
            <person name="Andrzejewski T.M."/>
            <person name="Davidsen T.M."/>
            <person name="Wayne K.J."/>
            <person name="Tettelin H."/>
            <person name="Glass J.I."/>
            <person name="Rusch D."/>
            <person name="Podicherti R."/>
            <person name="Tsui H.-C.T."/>
            <person name="Winkler M.E."/>
        </authorList>
    </citation>
    <scope>NUCLEOTIDE SEQUENCE</scope>
    <source>
        <strain evidence="3">ZC4RG45</strain>
    </source>
</reference>
<comment type="caution">
    <text evidence="3">The sequence shown here is derived from an EMBL/GenBank/DDBJ whole genome shotgun (WGS) entry which is preliminary data.</text>
</comment>
<dbReference type="InterPro" id="IPR047629">
    <property type="entry name" value="IS1182_transpos"/>
</dbReference>
<name>A0A2W4J794_9PSEU</name>
<dbReference type="InterPro" id="IPR025668">
    <property type="entry name" value="Tnp_DDE_dom"/>
</dbReference>
<feature type="domain" description="Transposase InsH N-terminal" evidence="1">
    <location>
        <begin position="41"/>
        <end position="112"/>
    </location>
</feature>
<dbReference type="InterPro" id="IPR008490">
    <property type="entry name" value="Transposase_InsH_N"/>
</dbReference>
<dbReference type="PANTHER" id="PTHR35604:SF2">
    <property type="entry name" value="TRANSPOSASE INSH FOR INSERTION SEQUENCE ELEMENT IS5A-RELATED"/>
    <property type="match status" value="1"/>
</dbReference>
<dbReference type="Pfam" id="PF05598">
    <property type="entry name" value="DUF772"/>
    <property type="match status" value="1"/>
</dbReference>
<dbReference type="NCBIfam" id="NF033551">
    <property type="entry name" value="transpos_IS1182"/>
    <property type="match status" value="1"/>
</dbReference>
<dbReference type="Pfam" id="PF13751">
    <property type="entry name" value="DDE_Tnp_1_6"/>
    <property type="match status" value="1"/>
</dbReference>
<protein>
    <submittedName>
        <fullName evidence="3">IS1182 family transposase</fullName>
    </submittedName>
</protein>
<dbReference type="EMBL" id="QGUI01000514">
    <property type="protein sequence ID" value="PZM95070.1"/>
    <property type="molecule type" value="Genomic_DNA"/>
</dbReference>
<dbReference type="AlphaFoldDB" id="A0A2W4J794"/>
<evidence type="ECO:0000259" key="1">
    <source>
        <dbReference type="Pfam" id="PF05598"/>
    </source>
</evidence>
<proteinExistence type="predicted"/>
<feature type="domain" description="Transposase DDE" evidence="2">
    <location>
        <begin position="412"/>
        <end position="509"/>
    </location>
</feature>
<evidence type="ECO:0000259" key="2">
    <source>
        <dbReference type="Pfam" id="PF13751"/>
    </source>
</evidence>
<sequence length="523" mass="56744">MQGSSSDRELLDTSALVGHLVPAGSVYAFLAGHRGEVFPDGLFADLFPSGRGRPSVPGEVIASVLVLQTLQDLSDSEAMASLRCDLRWKVACGLPIDHEGFHPTTLTVWRNRLRASDRPERIFEAVRQVIAETGVLKGKTRRALDSVVFDDAVATQDTVTQLITAVRRVRREVPGAAELIAQHCHAHDWDDPGKPRIAWDDKTARDGLVSALVNDANTIVQALAEAELDSRAAQALALLALVAGQDVEPAEGSDGTDGRWRIARRVAEQRVISVVDPQARHVHKTVHHRQDGYKGHVAVEPDSGLFIAGEMTEAAGEANHEAVVGLGLLDNDIEDSPPDGFEVLGDSAYGTGDARAALDQAGHTAIIKPAPLRPAVAGGFTLDDFTVNEAAGTVTCPNGITRPITASRTVTFGAACRGCPLRQSCTTAKTGRSLTLHPHDRLLRAARTDWAARPDLQATYRRHRPMVERSIAWLIGPKGRCRRLRYRGVAANDLWLHHRMAALNLRRLLNLGLHRRRGTWALA</sequence>
<dbReference type="PANTHER" id="PTHR35604">
    <property type="entry name" value="TRANSPOSASE INSH FOR INSERTION SEQUENCE ELEMENT IS5A-RELATED"/>
    <property type="match status" value="1"/>
</dbReference>
<accession>A0A2W4J794</accession>
<organism evidence="3">
    <name type="scientific">Thermocrispum agreste</name>
    <dbReference type="NCBI Taxonomy" id="37925"/>
    <lineage>
        <taxon>Bacteria</taxon>
        <taxon>Bacillati</taxon>
        <taxon>Actinomycetota</taxon>
        <taxon>Actinomycetes</taxon>
        <taxon>Pseudonocardiales</taxon>
        <taxon>Pseudonocardiaceae</taxon>
        <taxon>Thermocrispum</taxon>
    </lineage>
</organism>
<evidence type="ECO:0000313" key="3">
    <source>
        <dbReference type="EMBL" id="PZM95070.1"/>
    </source>
</evidence>